<reference evidence="7" key="1">
    <citation type="journal article" date="2021" name="Nat. Commun.">
        <title>Genetic determinants of endophytism in the Arabidopsis root mycobiome.</title>
        <authorList>
            <person name="Mesny F."/>
            <person name="Miyauchi S."/>
            <person name="Thiergart T."/>
            <person name="Pickel B."/>
            <person name="Atanasova L."/>
            <person name="Karlsson M."/>
            <person name="Huettel B."/>
            <person name="Barry K.W."/>
            <person name="Haridas S."/>
            <person name="Chen C."/>
            <person name="Bauer D."/>
            <person name="Andreopoulos W."/>
            <person name="Pangilinan J."/>
            <person name="LaButti K."/>
            <person name="Riley R."/>
            <person name="Lipzen A."/>
            <person name="Clum A."/>
            <person name="Drula E."/>
            <person name="Henrissat B."/>
            <person name="Kohler A."/>
            <person name="Grigoriev I.V."/>
            <person name="Martin F.M."/>
            <person name="Hacquard S."/>
        </authorList>
    </citation>
    <scope>NUCLEOTIDE SEQUENCE</scope>
    <source>
        <strain evidence="7">MPI-SDFR-AT-0120</strain>
    </source>
</reference>
<dbReference type="InterPro" id="IPR002523">
    <property type="entry name" value="MgTranspt_CorA/ZnTranspt_ZntB"/>
</dbReference>
<sequence length="532" mass="60083">MSSASTYAPASEYQHLPVSRSAGPQTYTAYVKALCHRNPSLMTLNRFLHSPKPRVDGCRMAALDFRRGNSKPVARHVADIDCLWGELHGKAEHNLRGATQDWGRPLQGRVLVLEDLTVGAIELLGSELDLDPLFFAMHLHTLDRTGSKHQIPDEATLPSRLRSKNYINISYQRPVFCESRKASGGKWVRDAAVDRKLVLLRSTTIALAAHVLSVIVVRRSGIWIALVLVDPPLGDVHFQYGHKDSEEYKVRLDIQPFLGSYEDFTDPPKFSEDWNGILNTSRRSLLEDIIGYWERNTPACFNADDPSLEAVAYYPLRIVAAEWVKYVEVMQHCIKLYQYSDTQIPTLDRINHDLRELQGWTLRSLNSQHKVQTVIRKLKVAQEATSHPATRQIMDPIIEDFEVILSTMQAAGTRLENMLPVVTSFIQITDARRAFAETANISRLTILALVFIPLSYVSSLFSMNPSNMPGSPYFWVYFAVAIPVTLLVIIMARPPTAAVQNVVAWVQDQKRRKKPHGSRREEKSTVLSNCDA</sequence>
<accession>A0A8K0R5Y5</accession>
<feature type="transmembrane region" description="Helical" evidence="6">
    <location>
        <begin position="441"/>
        <end position="461"/>
    </location>
</feature>
<keyword evidence="2 6" id="KW-0812">Transmembrane</keyword>
<dbReference type="Gene3D" id="1.20.58.340">
    <property type="entry name" value="Magnesium transport protein CorA, transmembrane region"/>
    <property type="match status" value="1"/>
</dbReference>
<feature type="transmembrane region" description="Helical" evidence="6">
    <location>
        <begin position="473"/>
        <end position="492"/>
    </location>
</feature>
<dbReference type="InterPro" id="IPR045863">
    <property type="entry name" value="CorA_TM1_TM2"/>
</dbReference>
<evidence type="ECO:0000313" key="8">
    <source>
        <dbReference type="Proteomes" id="UP000813461"/>
    </source>
</evidence>
<dbReference type="AlphaFoldDB" id="A0A8K0R5Y5"/>
<evidence type="ECO:0000313" key="7">
    <source>
        <dbReference type="EMBL" id="KAH7086962.1"/>
    </source>
</evidence>
<gene>
    <name evidence="7" type="ORF">FB567DRAFT_629021</name>
</gene>
<dbReference type="OrthoDB" id="3231000at2759"/>
<keyword evidence="3 6" id="KW-1133">Transmembrane helix</keyword>
<protein>
    <submittedName>
        <fullName evidence="7">Uncharacterized protein</fullName>
    </submittedName>
</protein>
<evidence type="ECO:0000256" key="1">
    <source>
        <dbReference type="ARBA" id="ARBA00004141"/>
    </source>
</evidence>
<organism evidence="7 8">
    <name type="scientific">Paraphoma chrysanthemicola</name>
    <dbReference type="NCBI Taxonomy" id="798071"/>
    <lineage>
        <taxon>Eukaryota</taxon>
        <taxon>Fungi</taxon>
        <taxon>Dikarya</taxon>
        <taxon>Ascomycota</taxon>
        <taxon>Pezizomycotina</taxon>
        <taxon>Dothideomycetes</taxon>
        <taxon>Pleosporomycetidae</taxon>
        <taxon>Pleosporales</taxon>
        <taxon>Pleosporineae</taxon>
        <taxon>Phaeosphaeriaceae</taxon>
        <taxon>Paraphoma</taxon>
    </lineage>
</organism>
<dbReference type="GO" id="GO:0046873">
    <property type="term" value="F:metal ion transmembrane transporter activity"/>
    <property type="evidence" value="ECO:0007669"/>
    <property type="project" value="InterPro"/>
</dbReference>
<keyword evidence="4 6" id="KW-0472">Membrane</keyword>
<dbReference type="Pfam" id="PF01544">
    <property type="entry name" value="CorA"/>
    <property type="match status" value="1"/>
</dbReference>
<comment type="caution">
    <text evidence="7">The sequence shown here is derived from an EMBL/GenBank/DDBJ whole genome shotgun (WGS) entry which is preliminary data.</text>
</comment>
<proteinExistence type="predicted"/>
<dbReference type="Proteomes" id="UP000813461">
    <property type="component" value="Unassembled WGS sequence"/>
</dbReference>
<comment type="subcellular location">
    <subcellularLocation>
        <location evidence="1">Membrane</location>
        <topology evidence="1">Multi-pass membrane protein</topology>
    </subcellularLocation>
</comment>
<dbReference type="EMBL" id="JAGMVJ010000010">
    <property type="protein sequence ID" value="KAH7086962.1"/>
    <property type="molecule type" value="Genomic_DNA"/>
</dbReference>
<evidence type="ECO:0000256" key="6">
    <source>
        <dbReference type="SAM" id="Phobius"/>
    </source>
</evidence>
<dbReference type="GO" id="GO:0016020">
    <property type="term" value="C:membrane"/>
    <property type="evidence" value="ECO:0007669"/>
    <property type="project" value="UniProtKB-SubCell"/>
</dbReference>
<evidence type="ECO:0000256" key="4">
    <source>
        <dbReference type="ARBA" id="ARBA00023136"/>
    </source>
</evidence>
<evidence type="ECO:0000256" key="5">
    <source>
        <dbReference type="SAM" id="MobiDB-lite"/>
    </source>
</evidence>
<keyword evidence="8" id="KW-1185">Reference proteome</keyword>
<feature type="region of interest" description="Disordered" evidence="5">
    <location>
        <begin position="510"/>
        <end position="532"/>
    </location>
</feature>
<dbReference type="SUPFAM" id="SSF144083">
    <property type="entry name" value="Magnesium transport protein CorA, transmembrane region"/>
    <property type="match status" value="1"/>
</dbReference>
<evidence type="ECO:0000256" key="2">
    <source>
        <dbReference type="ARBA" id="ARBA00022692"/>
    </source>
</evidence>
<name>A0A8K0R5Y5_9PLEO</name>
<evidence type="ECO:0000256" key="3">
    <source>
        <dbReference type="ARBA" id="ARBA00022989"/>
    </source>
</evidence>